<evidence type="ECO:0000259" key="6">
    <source>
        <dbReference type="Pfam" id="PF21719"/>
    </source>
</evidence>
<feature type="compositionally biased region" description="Basic and acidic residues" evidence="4">
    <location>
        <begin position="215"/>
        <end position="224"/>
    </location>
</feature>
<feature type="region of interest" description="Disordered" evidence="4">
    <location>
        <begin position="393"/>
        <end position="415"/>
    </location>
</feature>
<dbReference type="STRING" id="431595.K3WA83"/>
<reference evidence="7" key="3">
    <citation type="submission" date="2015-02" db="UniProtKB">
        <authorList>
            <consortium name="EnsemblProtists"/>
        </authorList>
    </citation>
    <scope>IDENTIFICATION</scope>
    <source>
        <strain evidence="7">DAOM BR144</strain>
    </source>
</reference>
<dbReference type="InterPro" id="IPR031488">
    <property type="entry name" value="Zn_ribbon_mio"/>
</dbReference>
<feature type="compositionally biased region" description="Low complexity" evidence="4">
    <location>
        <begin position="882"/>
        <end position="893"/>
    </location>
</feature>
<feature type="compositionally biased region" description="Basic and acidic residues" evidence="4">
    <location>
        <begin position="1398"/>
        <end position="1412"/>
    </location>
</feature>
<feature type="region of interest" description="Disordered" evidence="4">
    <location>
        <begin position="177"/>
        <end position="227"/>
    </location>
</feature>
<proteinExistence type="inferred from homology"/>
<dbReference type="EnsemblProtists" id="PYU1_T001874">
    <property type="protein sequence ID" value="PYU1_T001874"/>
    <property type="gene ID" value="PYU1_G001872"/>
</dbReference>
<feature type="compositionally biased region" description="Low complexity" evidence="4">
    <location>
        <begin position="196"/>
        <end position="205"/>
    </location>
</feature>
<dbReference type="HOGENOM" id="CLU_005843_0_0_1"/>
<dbReference type="GO" id="GO:0005737">
    <property type="term" value="C:cytoplasm"/>
    <property type="evidence" value="ECO:0007669"/>
    <property type="project" value="TreeGrafter"/>
</dbReference>
<dbReference type="InterPro" id="IPR037593">
    <property type="entry name" value="MIOS/Sea4"/>
</dbReference>
<dbReference type="VEuPathDB" id="FungiDB:PYU1_G001872"/>
<dbReference type="eggNOG" id="KOG1008">
    <property type="taxonomic scope" value="Eukaryota"/>
</dbReference>
<organism evidence="7 8">
    <name type="scientific">Globisporangium ultimum (strain ATCC 200006 / CBS 805.95 / DAOM BR144)</name>
    <name type="common">Pythium ultimum</name>
    <dbReference type="NCBI Taxonomy" id="431595"/>
    <lineage>
        <taxon>Eukaryota</taxon>
        <taxon>Sar</taxon>
        <taxon>Stramenopiles</taxon>
        <taxon>Oomycota</taxon>
        <taxon>Peronosporomycetes</taxon>
        <taxon>Pythiales</taxon>
        <taxon>Pythiaceae</taxon>
        <taxon>Globisporangium</taxon>
    </lineage>
</organism>
<evidence type="ECO:0000313" key="7">
    <source>
        <dbReference type="EnsemblProtists" id="PYU1_T001874"/>
    </source>
</evidence>
<dbReference type="SMART" id="SM00320">
    <property type="entry name" value="WD40"/>
    <property type="match status" value="3"/>
</dbReference>
<feature type="region of interest" description="Disordered" evidence="4">
    <location>
        <begin position="867"/>
        <end position="894"/>
    </location>
</feature>
<protein>
    <submittedName>
        <fullName evidence="7">Uncharacterized protein</fullName>
    </submittedName>
</protein>
<reference evidence="8" key="1">
    <citation type="journal article" date="2010" name="Genome Biol.">
        <title>Genome sequence of the necrotrophic plant pathogen Pythium ultimum reveals original pathogenicity mechanisms and effector repertoire.</title>
        <authorList>
            <person name="Levesque C.A."/>
            <person name="Brouwer H."/>
            <person name="Cano L."/>
            <person name="Hamilton J.P."/>
            <person name="Holt C."/>
            <person name="Huitema E."/>
            <person name="Raffaele S."/>
            <person name="Robideau G.P."/>
            <person name="Thines M."/>
            <person name="Win J."/>
            <person name="Zerillo M.M."/>
            <person name="Beakes G.W."/>
            <person name="Boore J.L."/>
            <person name="Busam D."/>
            <person name="Dumas B."/>
            <person name="Ferriera S."/>
            <person name="Fuerstenberg S.I."/>
            <person name="Gachon C.M."/>
            <person name="Gaulin E."/>
            <person name="Govers F."/>
            <person name="Grenville-Briggs L."/>
            <person name="Horner N."/>
            <person name="Hostetler J."/>
            <person name="Jiang R.H."/>
            <person name="Johnson J."/>
            <person name="Krajaejun T."/>
            <person name="Lin H."/>
            <person name="Meijer H.J."/>
            <person name="Moore B."/>
            <person name="Morris P."/>
            <person name="Phuntmart V."/>
            <person name="Puiu D."/>
            <person name="Shetty J."/>
            <person name="Stajich J.E."/>
            <person name="Tripathy S."/>
            <person name="Wawra S."/>
            <person name="van West P."/>
            <person name="Whitty B.R."/>
            <person name="Coutinho P.M."/>
            <person name="Henrissat B."/>
            <person name="Martin F."/>
            <person name="Thomas P.D."/>
            <person name="Tyler B.M."/>
            <person name="De Vries R.P."/>
            <person name="Kamoun S."/>
            <person name="Yandell M."/>
            <person name="Tisserat N."/>
            <person name="Buell C.R."/>
        </authorList>
    </citation>
    <scope>NUCLEOTIDE SEQUENCE</scope>
    <source>
        <strain evidence="8">DAOM:BR144</strain>
    </source>
</reference>
<evidence type="ECO:0000313" key="8">
    <source>
        <dbReference type="Proteomes" id="UP000019132"/>
    </source>
</evidence>
<dbReference type="Pfam" id="PF17034">
    <property type="entry name" value="zinc_ribbon_16"/>
    <property type="match status" value="1"/>
</dbReference>
<dbReference type="Proteomes" id="UP000019132">
    <property type="component" value="Unassembled WGS sequence"/>
</dbReference>
<feature type="domain" description="MIOS-like alpha-solenoid" evidence="6">
    <location>
        <begin position="734"/>
        <end position="854"/>
    </location>
</feature>
<feature type="region of interest" description="Disordered" evidence="4">
    <location>
        <begin position="1369"/>
        <end position="1412"/>
    </location>
</feature>
<feature type="compositionally biased region" description="Low complexity" evidence="4">
    <location>
        <begin position="401"/>
        <end position="415"/>
    </location>
</feature>
<accession>K3WA83</accession>
<evidence type="ECO:0000256" key="1">
    <source>
        <dbReference type="ARBA" id="ARBA00009713"/>
    </source>
</evidence>
<evidence type="ECO:0000256" key="3">
    <source>
        <dbReference type="ARBA" id="ARBA00022737"/>
    </source>
</evidence>
<dbReference type="EMBL" id="GL376634">
    <property type="status" value="NOT_ANNOTATED_CDS"/>
    <property type="molecule type" value="Genomic_DNA"/>
</dbReference>
<dbReference type="Pfam" id="PF21720">
    <property type="entry name" value="MIOS_WD40"/>
    <property type="match status" value="2"/>
</dbReference>
<evidence type="ECO:0000256" key="4">
    <source>
        <dbReference type="SAM" id="MobiDB-lite"/>
    </source>
</evidence>
<comment type="similarity">
    <text evidence="1">Belongs to the WD repeat mio family.</text>
</comment>
<reference evidence="8" key="2">
    <citation type="submission" date="2010-04" db="EMBL/GenBank/DDBJ databases">
        <authorList>
            <person name="Buell R."/>
            <person name="Hamilton J."/>
            <person name="Hostetler J."/>
        </authorList>
    </citation>
    <scope>NUCLEOTIDE SEQUENCE [LARGE SCALE GENOMIC DNA]</scope>
    <source>
        <strain evidence="8">DAOM:BR144</strain>
    </source>
</reference>
<dbReference type="InParanoid" id="K3WA83"/>
<feature type="domain" description="GATOR2 complex protein MIO zinc-ribbon like" evidence="5">
    <location>
        <begin position="1196"/>
        <end position="1238"/>
    </location>
</feature>
<feature type="compositionally biased region" description="Low complexity" evidence="4">
    <location>
        <begin position="1161"/>
        <end position="1172"/>
    </location>
</feature>
<name>K3WA83_GLOUD</name>
<dbReference type="InterPro" id="IPR015943">
    <property type="entry name" value="WD40/YVTN_repeat-like_dom_sf"/>
</dbReference>
<dbReference type="InterPro" id="IPR001680">
    <property type="entry name" value="WD40_rpt"/>
</dbReference>
<dbReference type="PANTHER" id="PTHR16453:SF9">
    <property type="entry name" value="GATOR COMPLEX PROTEIN MIOS"/>
    <property type="match status" value="1"/>
</dbReference>
<keyword evidence="3" id="KW-0677">Repeat</keyword>
<sequence length="1412" mass="151205">MSMSKQKMVVEWSPHDTSLFAVGADNLRLFETTTTGDAVEALTTQRKRSFRLVKINAQITQLKCMEWYPFESKPLFIAAGMGSGKVLLSDFQDPRSRAVREFVPKYSRPCNAVAWNKALPNQLAAGFEKVRSDFCTLVWDLNTSSGAGAGASTISGNVSGNLEMMNDNDGGMDVVSGSMMMGSSSRKQHSIGTGSGSSTNNNNGANGSGGGARSFTRENEKPVHELSNSEATVALSWVPSQPMCLATGTGFKWLRVYDLRTKGVSSSPLSVVAHNKAVLGVVFDQHRPHILATYTDGPQEAVKVWDIRRLDSSAGPLLSLQQTSKTLAQVSWCPSKPGILVTTSAEEKWISLWDVTKHETADGTPSSSGIVVKKPFRRRYTSDPLVSFSWQHVSTTKPLPQQHQQQQRSREAQATANANAIKTIASAAFPNRLLIASVNGEIEDISVHDSMPVTVSSHGAVAFSCGRLLFGGSLSEDANTRSHGTAAAARNLLDAVTGERSNVFGDDEDISSEMYRLAKRSYSIELSKSLKLFQNGTSARHRQLRNLWLWVDQVEALRRIRANRIAQTRAIAAGGAGGGVLNATAPGPLRGWPFNANALVVAGVKNLLAVTTESPTPASSSAENAVSSSSSAESSSLANIASAVKMDPVLSCQVYEGLGRRLALLACNWDPDNGQSNLRNTSQSGFESNLPLGPGRPHLSLNRSNSGAWASQKQFEDSTLNSNVFGNRSGSESGRHELRSILSKCESEGQYARAAALAVFHGDLNAAVSFLQKGAMWLSQVQSNLQGEGASPVSHLSADILQLVAMAVAGYSSSTMNVGGPSLWATMCQQLLKRDEIVSQRHPRYLHALLSFLCVCAGSSSSNNPLNLPSARGVQPQAQPPRRAGATNNNTRRSWGSVDGLSVFTGGSASKLSASGMYSAILSDTTLPLSDRVAFACRYLPADDLRAFVTQHEDECEQFGRLEGLILTGLNATGTRILQTYLDTTGDIQTLALLAARLPSSLVNQQTRPQLSNWIVIYQDLLNQWQLFHERARLDVGRSQLEDVLNGFANFARDPDGEELQAELLAPSSITVPPQLYVRCNFCNASLSLSNLLRQGGSHSSWLNRAKPKLTCCPSCRKPLPQCALCLLPFGSLNPYFELAHRRSKQIAEAVASAVTNATMESASSTSTSTNSGMVLDEPSGSKAAGEHENLAQLSSIPFVEWFTWCQSCKHGGHAHHLADWFKSHSACPVTDCECQCQYLDLPIMLNNKQNEIIAQQQQAAVAAAAAAAAAAQRTIGSQSNKKQSHHHHQHEHAPSKRSGTKHGSIAGTPQQQAAAASSLTTSSSFRMLPPSRSTLGFQSKLSSSSSVLAPGNTMNAGLANLGGNGGGASSVNSNGSGSGTVDGMPMSMSMSLGNKLDQLEQKDKSGAYKYM</sequence>
<feature type="region of interest" description="Disordered" evidence="4">
    <location>
        <begin position="1161"/>
        <end position="1187"/>
    </location>
</feature>
<dbReference type="Gene3D" id="2.130.10.10">
    <property type="entry name" value="YVTN repeat-like/Quinoprotein amine dehydrogenase"/>
    <property type="match status" value="2"/>
</dbReference>
<dbReference type="OMA" id="YWIASYL"/>
<dbReference type="InterPro" id="IPR049092">
    <property type="entry name" value="MIOS_a-sol"/>
</dbReference>
<feature type="region of interest" description="Disordered" evidence="4">
    <location>
        <begin position="1274"/>
        <end position="1328"/>
    </location>
</feature>
<feature type="compositionally biased region" description="Low complexity" evidence="4">
    <location>
        <begin position="1307"/>
        <end position="1325"/>
    </location>
</feature>
<keyword evidence="2" id="KW-0853">WD repeat</keyword>
<dbReference type="SUPFAM" id="SSF50978">
    <property type="entry name" value="WD40 repeat-like"/>
    <property type="match status" value="1"/>
</dbReference>
<evidence type="ECO:0000256" key="2">
    <source>
        <dbReference type="ARBA" id="ARBA00022574"/>
    </source>
</evidence>
<dbReference type="Pfam" id="PF21719">
    <property type="entry name" value="MIOS_a-sol"/>
    <property type="match status" value="1"/>
</dbReference>
<dbReference type="CDD" id="cd16691">
    <property type="entry name" value="mRING-H2-C3H3C2_Mio"/>
    <property type="match status" value="1"/>
</dbReference>
<evidence type="ECO:0000259" key="5">
    <source>
        <dbReference type="Pfam" id="PF17034"/>
    </source>
</evidence>
<keyword evidence="8" id="KW-1185">Reference proteome</keyword>
<dbReference type="PANTHER" id="PTHR16453">
    <property type="entry name" value="WD40 DOMAIN-CONTAINING PROTEIN MIO FAMILY MEMBER"/>
    <property type="match status" value="1"/>
</dbReference>
<dbReference type="InterPro" id="IPR036322">
    <property type="entry name" value="WD40_repeat_dom_sf"/>
</dbReference>